<dbReference type="Gene3D" id="3.90.180.10">
    <property type="entry name" value="Medium-chain alcohol dehydrogenases, catalytic domain"/>
    <property type="match status" value="1"/>
</dbReference>
<dbReference type="OrthoDB" id="9790818at2"/>
<protein>
    <submittedName>
        <fullName evidence="2">Alcohol dehydrogenase</fullName>
        <ecNumber evidence="2">1.1.1.1</ecNumber>
    </submittedName>
</protein>
<dbReference type="Gene3D" id="3.40.50.720">
    <property type="entry name" value="NAD(P)-binding Rossmann-like Domain"/>
    <property type="match status" value="1"/>
</dbReference>
<dbReference type="PANTHER" id="PTHR45033">
    <property type="match status" value="1"/>
</dbReference>
<proteinExistence type="predicted"/>
<dbReference type="RefSeq" id="WP_043949491.1">
    <property type="nucleotide sequence ID" value="NZ_HG966617.1"/>
</dbReference>
<gene>
    <name evidence="2" type="ORF">BN1012_Phect369</name>
</gene>
<dbReference type="EMBL" id="HG966617">
    <property type="protein sequence ID" value="CDO58583.1"/>
    <property type="molecule type" value="Genomic_DNA"/>
</dbReference>
<evidence type="ECO:0000313" key="2">
    <source>
        <dbReference type="EMBL" id="CDO58583.1"/>
    </source>
</evidence>
<keyword evidence="3" id="KW-1185">Reference proteome</keyword>
<dbReference type="HOGENOM" id="CLU_026673_3_4_5"/>
<keyword evidence="2" id="KW-0560">Oxidoreductase</keyword>
<dbReference type="Proteomes" id="UP000032160">
    <property type="component" value="Chromosome I"/>
</dbReference>
<name>X5M6E9_9HYPH</name>
<evidence type="ECO:0000313" key="3">
    <source>
        <dbReference type="Proteomes" id="UP000032160"/>
    </source>
</evidence>
<dbReference type="KEGG" id="pect:BN1012_Phect369"/>
<sequence length="337" mass="35158">MRAMEIQGAFGLDNLALVERDVPKAGPGQIVVRLKAACLNFRDFATVLGLGGQYPLPLIPLSDSVGTVSDVGEGVTRVAAGDRVCPTFFPTWHAGGPTIEGLSKALGGSLDGCAQDYLLIGEDGVVKVPEYMTDMEAAMLPCAALTAWRALMVEGNLKAGDTVLVQGTGGVSMFALQFAKAAGARVIATSSSDEKLERAKALGADDVINYKSTPDWGIAARGFTGGVGVDHVVEVGGAETFTQSLTAIRVGGHVAVIGLLSGMMKDMNVATMFSQNARIHGITVGNRTQFEDMLKAMALHEIHPVIDTTFALEDLKAGLEHMGSGAHFGKIGIEIAS</sequence>
<dbReference type="SUPFAM" id="SSF50129">
    <property type="entry name" value="GroES-like"/>
    <property type="match status" value="1"/>
</dbReference>
<dbReference type="InterPro" id="IPR036291">
    <property type="entry name" value="NAD(P)-bd_dom_sf"/>
</dbReference>
<dbReference type="InterPro" id="IPR020843">
    <property type="entry name" value="ER"/>
</dbReference>
<dbReference type="STRING" id="1458461.BN1012_Phect369"/>
<dbReference type="PANTHER" id="PTHR45033:SF2">
    <property type="entry name" value="ZINC-TYPE ALCOHOL DEHYDROGENASE-LIKE PROTEIN C1773.06C"/>
    <property type="match status" value="1"/>
</dbReference>
<accession>X5M6E9</accession>
<dbReference type="AlphaFoldDB" id="X5M6E9"/>
<feature type="domain" description="Enoyl reductase (ER)" evidence="1">
    <location>
        <begin position="11"/>
        <end position="333"/>
    </location>
</feature>
<dbReference type="GO" id="GO:0004022">
    <property type="term" value="F:alcohol dehydrogenase (NAD+) activity"/>
    <property type="evidence" value="ECO:0007669"/>
    <property type="project" value="UniProtKB-EC"/>
</dbReference>
<dbReference type="SUPFAM" id="SSF51735">
    <property type="entry name" value="NAD(P)-binding Rossmann-fold domains"/>
    <property type="match status" value="1"/>
</dbReference>
<dbReference type="InterPro" id="IPR013154">
    <property type="entry name" value="ADH-like_N"/>
</dbReference>
<organism evidence="2 3">
    <name type="scientific">Candidatus Phaeomarinibacter ectocarpi</name>
    <dbReference type="NCBI Taxonomy" id="1458461"/>
    <lineage>
        <taxon>Bacteria</taxon>
        <taxon>Pseudomonadati</taxon>
        <taxon>Pseudomonadota</taxon>
        <taxon>Alphaproteobacteria</taxon>
        <taxon>Hyphomicrobiales</taxon>
        <taxon>Parvibaculaceae</taxon>
        <taxon>Candidatus Phaeomarinibacter</taxon>
    </lineage>
</organism>
<dbReference type="PATRIC" id="fig|1458461.3.peg.368"/>
<dbReference type="InterPro" id="IPR011032">
    <property type="entry name" value="GroES-like_sf"/>
</dbReference>
<dbReference type="CDD" id="cd08276">
    <property type="entry name" value="MDR7"/>
    <property type="match status" value="1"/>
</dbReference>
<dbReference type="Pfam" id="PF08240">
    <property type="entry name" value="ADH_N"/>
    <property type="match status" value="1"/>
</dbReference>
<dbReference type="SMART" id="SM00829">
    <property type="entry name" value="PKS_ER"/>
    <property type="match status" value="1"/>
</dbReference>
<dbReference type="InterPro" id="IPR052711">
    <property type="entry name" value="Zinc_ADH-like"/>
</dbReference>
<dbReference type="Pfam" id="PF00107">
    <property type="entry name" value="ADH_zinc_N"/>
    <property type="match status" value="1"/>
</dbReference>
<dbReference type="EC" id="1.1.1.1" evidence="2"/>
<dbReference type="InterPro" id="IPR013149">
    <property type="entry name" value="ADH-like_C"/>
</dbReference>
<reference evidence="2 3" key="1">
    <citation type="journal article" date="2014" name="Front. Genet.">
        <title>Genome and metabolic network of "Candidatus Phaeomarinobacter ectocarpi" Ec32, a new candidate genus of Alphaproteobacteria frequently associated with brown algae.</title>
        <authorList>
            <person name="Dittami S.M."/>
            <person name="Barbeyron T."/>
            <person name="Boyen C."/>
            <person name="Cambefort J."/>
            <person name="Collet G."/>
            <person name="Delage L."/>
            <person name="Gobet A."/>
            <person name="Groisillier A."/>
            <person name="Leblanc C."/>
            <person name="Michel G."/>
            <person name="Scornet D."/>
            <person name="Siegel A."/>
            <person name="Tapia J.E."/>
            <person name="Tonon T."/>
        </authorList>
    </citation>
    <scope>NUCLEOTIDE SEQUENCE [LARGE SCALE GENOMIC DNA]</scope>
    <source>
        <strain evidence="2 3">Ec32</strain>
    </source>
</reference>
<evidence type="ECO:0000259" key="1">
    <source>
        <dbReference type="SMART" id="SM00829"/>
    </source>
</evidence>